<organism evidence="5 6">
    <name type="scientific">Denitratisoma oestradiolicum</name>
    <dbReference type="NCBI Taxonomy" id="311182"/>
    <lineage>
        <taxon>Bacteria</taxon>
        <taxon>Pseudomonadati</taxon>
        <taxon>Pseudomonadota</taxon>
        <taxon>Betaproteobacteria</taxon>
        <taxon>Nitrosomonadales</taxon>
        <taxon>Sterolibacteriaceae</taxon>
        <taxon>Denitratisoma</taxon>
    </lineage>
</organism>
<evidence type="ECO:0000313" key="6">
    <source>
        <dbReference type="Proteomes" id="UP000515733"/>
    </source>
</evidence>
<reference evidence="5 6" key="1">
    <citation type="submission" date="2020-03" db="EMBL/GenBank/DDBJ databases">
        <authorList>
            <consortium name="Genoscope - CEA"/>
            <person name="William W."/>
        </authorList>
    </citation>
    <scope>NUCLEOTIDE SEQUENCE [LARGE SCALE GENOMIC DNA]</scope>
    <source>
        <strain evidence="6">DSM 16959</strain>
    </source>
</reference>
<dbReference type="KEGG" id="doe:DENOEST_0750"/>
<dbReference type="OrthoDB" id="9810601at2"/>
<dbReference type="Pfam" id="PF02674">
    <property type="entry name" value="Colicin_V"/>
    <property type="match status" value="1"/>
</dbReference>
<evidence type="ECO:0000256" key="1">
    <source>
        <dbReference type="ARBA" id="ARBA00004141"/>
    </source>
</evidence>
<dbReference type="GO" id="GO:0009403">
    <property type="term" value="P:toxin biosynthetic process"/>
    <property type="evidence" value="ECO:0007669"/>
    <property type="project" value="InterPro"/>
</dbReference>
<dbReference type="Proteomes" id="UP000515733">
    <property type="component" value="Chromosome"/>
</dbReference>
<dbReference type="PANTHER" id="PTHR36926:SF1">
    <property type="entry name" value="COLICIN V PRODUCTION PROTEIN"/>
    <property type="match status" value="1"/>
</dbReference>
<gene>
    <name evidence="5" type="ORF">DENOEST_0750</name>
</gene>
<keyword evidence="3" id="KW-1133">Transmembrane helix</keyword>
<keyword evidence="4" id="KW-0472">Membrane</keyword>
<proteinExistence type="predicted"/>
<dbReference type="InterPro" id="IPR052719">
    <property type="entry name" value="CvpA-like"/>
</dbReference>
<evidence type="ECO:0000313" key="5">
    <source>
        <dbReference type="EMBL" id="CAB1367915.1"/>
    </source>
</evidence>
<evidence type="ECO:0000256" key="4">
    <source>
        <dbReference type="ARBA" id="ARBA00023136"/>
    </source>
</evidence>
<evidence type="ECO:0000256" key="2">
    <source>
        <dbReference type="ARBA" id="ARBA00022692"/>
    </source>
</evidence>
<dbReference type="PANTHER" id="PTHR36926">
    <property type="entry name" value="COLICIN V PRODUCTION PROTEIN"/>
    <property type="match status" value="1"/>
</dbReference>
<comment type="subcellular location">
    <subcellularLocation>
        <location evidence="1">Membrane</location>
        <topology evidence="1">Multi-pass membrane protein</topology>
    </subcellularLocation>
</comment>
<dbReference type="GO" id="GO:0016020">
    <property type="term" value="C:membrane"/>
    <property type="evidence" value="ECO:0007669"/>
    <property type="project" value="UniProtKB-SubCell"/>
</dbReference>
<dbReference type="RefSeq" id="WP_145770035.1">
    <property type="nucleotide sequence ID" value="NZ_LR778301.1"/>
</dbReference>
<keyword evidence="6" id="KW-1185">Reference proteome</keyword>
<dbReference type="EMBL" id="LR778301">
    <property type="protein sequence ID" value="CAB1367915.1"/>
    <property type="molecule type" value="Genomic_DNA"/>
</dbReference>
<sequence length="163" mass="17697">MTPFDYGVLIVLAVSVLLGLWRGLVSELLSLVAWVLAFIAARAWAEMVSGLLSGSIADPALRHGAAFVLVFVLVLVLMALARFLVRELLRAIGLGFVDRILGAAFGIARGMLLVTIGVLLAGLTALPRQSWWREASFSPPLETAVLASRPWLPPELAKRIHYR</sequence>
<accession>A0A6S6XT42</accession>
<evidence type="ECO:0000256" key="3">
    <source>
        <dbReference type="ARBA" id="ARBA00022989"/>
    </source>
</evidence>
<protein>
    <submittedName>
        <fullName evidence="5">Colicin V production protein</fullName>
    </submittedName>
</protein>
<keyword evidence="2" id="KW-0812">Transmembrane</keyword>
<dbReference type="AlphaFoldDB" id="A0A6S6XT42"/>
<dbReference type="InterPro" id="IPR003825">
    <property type="entry name" value="Colicin-V_CvpA"/>
</dbReference>
<name>A0A6S6XT42_9PROT</name>